<dbReference type="InterPro" id="IPR013830">
    <property type="entry name" value="SGNH_hydro"/>
</dbReference>
<evidence type="ECO:0000313" key="3">
    <source>
        <dbReference type="Proteomes" id="UP000515977"/>
    </source>
</evidence>
<dbReference type="Proteomes" id="UP000515977">
    <property type="component" value="Chromosome"/>
</dbReference>
<evidence type="ECO:0000313" key="2">
    <source>
        <dbReference type="EMBL" id="QNN46317.1"/>
    </source>
</evidence>
<dbReference type="AlphaFoldDB" id="A0A7G9QSJ2"/>
<feature type="domain" description="SGNH hydrolase-type esterase" evidence="1">
    <location>
        <begin position="38"/>
        <end position="237"/>
    </location>
</feature>
<evidence type="ECO:0000259" key="1">
    <source>
        <dbReference type="Pfam" id="PF13472"/>
    </source>
</evidence>
<proteinExistence type="predicted"/>
<accession>A0A7G9QSJ2</accession>
<dbReference type="Pfam" id="PF13472">
    <property type="entry name" value="Lipase_GDSL_2"/>
    <property type="match status" value="1"/>
</dbReference>
<reference evidence="2 3" key="1">
    <citation type="submission" date="2020-08" db="EMBL/GenBank/DDBJ databases">
        <title>Genome sequence of Thermomonas brevis KACC 16975T.</title>
        <authorList>
            <person name="Hyun D.-W."/>
            <person name="Bae J.-W."/>
        </authorList>
    </citation>
    <scope>NUCLEOTIDE SEQUENCE [LARGE SCALE GENOMIC DNA]</scope>
    <source>
        <strain evidence="2 3">KACC 16975</strain>
    </source>
</reference>
<sequence length="262" mass="28645">MTKREVVLVRIFACLVGLVISVTSTAVVAQSKTMVLATGDSYTRRTPCQSTNYEYCDMNYQLLHDQSYATYLNPATFYRVTTGDNSGRGGETCTTQEAFSSGPWTGQARGLLAQVNDRVVRRAEGVVSVLIGINDVNAYGVSLPELGNCLLSLYEAMSAKKIIALTYPPVSNTTRVWAPMGGGLAEQNRVRVNQTIRTAVTYYNSRHSEKIRLVDLATVWPDPGAYTVDGAHPNAQGAILMAKRWLQDVCGGTSFIPNCYLH</sequence>
<protein>
    <recommendedName>
        <fullName evidence="1">SGNH hydrolase-type esterase domain-containing protein</fullName>
    </recommendedName>
</protein>
<organism evidence="2 3">
    <name type="scientific">Thermomonas brevis</name>
    <dbReference type="NCBI Taxonomy" id="215691"/>
    <lineage>
        <taxon>Bacteria</taxon>
        <taxon>Pseudomonadati</taxon>
        <taxon>Pseudomonadota</taxon>
        <taxon>Gammaproteobacteria</taxon>
        <taxon>Lysobacterales</taxon>
        <taxon>Lysobacteraceae</taxon>
        <taxon>Thermomonas</taxon>
    </lineage>
</organism>
<dbReference type="Gene3D" id="3.40.50.1110">
    <property type="entry name" value="SGNH hydrolase"/>
    <property type="match status" value="1"/>
</dbReference>
<dbReference type="PANTHER" id="PTHR30383:SF5">
    <property type="entry name" value="SGNH HYDROLASE-TYPE ESTERASE DOMAIN-CONTAINING PROTEIN"/>
    <property type="match status" value="1"/>
</dbReference>
<dbReference type="PANTHER" id="PTHR30383">
    <property type="entry name" value="THIOESTERASE 1/PROTEASE 1/LYSOPHOSPHOLIPASE L1"/>
    <property type="match status" value="1"/>
</dbReference>
<dbReference type="InterPro" id="IPR051532">
    <property type="entry name" value="Ester_Hydrolysis_Enzymes"/>
</dbReference>
<gene>
    <name evidence="2" type="ORF">H9L17_14280</name>
</gene>
<dbReference type="GO" id="GO:0004622">
    <property type="term" value="F:phosphatidylcholine lysophospholipase activity"/>
    <property type="evidence" value="ECO:0007669"/>
    <property type="project" value="TreeGrafter"/>
</dbReference>
<keyword evidence="3" id="KW-1185">Reference proteome</keyword>
<dbReference type="InterPro" id="IPR036514">
    <property type="entry name" value="SGNH_hydro_sf"/>
</dbReference>
<dbReference type="SUPFAM" id="SSF52266">
    <property type="entry name" value="SGNH hydrolase"/>
    <property type="match status" value="1"/>
</dbReference>
<dbReference type="EMBL" id="CP060711">
    <property type="protein sequence ID" value="QNN46317.1"/>
    <property type="molecule type" value="Genomic_DNA"/>
</dbReference>
<dbReference type="KEGG" id="tbv:H9L17_14280"/>
<name>A0A7G9QSJ2_9GAMM</name>